<accession>E7RRL5</accession>
<organism evidence="1 2">
    <name type="scientific">Hoylesella oralis ATCC 33269</name>
    <dbReference type="NCBI Taxonomy" id="873533"/>
    <lineage>
        <taxon>Bacteria</taxon>
        <taxon>Pseudomonadati</taxon>
        <taxon>Bacteroidota</taxon>
        <taxon>Bacteroidia</taxon>
        <taxon>Bacteroidales</taxon>
        <taxon>Prevotellaceae</taxon>
        <taxon>Hoylesella</taxon>
    </lineage>
</organism>
<gene>
    <name evidence="1" type="ORF">HMPREF0663_11816</name>
</gene>
<sequence>MFHYIADLQYLPALTDSIMKHARNICLLYRLHSVPANKAYLFPINFR</sequence>
<dbReference type="AlphaFoldDB" id="E7RRL5"/>
<proteinExistence type="predicted"/>
<evidence type="ECO:0000313" key="2">
    <source>
        <dbReference type="Proteomes" id="UP000005580"/>
    </source>
</evidence>
<dbReference type="Proteomes" id="UP000005580">
    <property type="component" value="Unassembled WGS sequence"/>
</dbReference>
<evidence type="ECO:0000313" key="1">
    <source>
        <dbReference type="EMBL" id="EFZ36903.1"/>
    </source>
</evidence>
<dbReference type="EMBL" id="AEPE02000005">
    <property type="protein sequence ID" value="EFZ36903.1"/>
    <property type="molecule type" value="Genomic_DNA"/>
</dbReference>
<keyword evidence="2" id="KW-1185">Reference proteome</keyword>
<comment type="caution">
    <text evidence="1">The sequence shown here is derived from an EMBL/GenBank/DDBJ whole genome shotgun (WGS) entry which is preliminary data.</text>
</comment>
<reference evidence="1" key="1">
    <citation type="submission" date="2011-01" db="EMBL/GenBank/DDBJ databases">
        <authorList>
            <person name="Muzny D."/>
            <person name="Qin X."/>
            <person name="Buhay C."/>
            <person name="Dugan-Rocha S."/>
            <person name="Ding Y."/>
            <person name="Chen G."/>
            <person name="Hawes A."/>
            <person name="Holder M."/>
            <person name="Jhangiani S."/>
            <person name="Johnson A."/>
            <person name="Khan Z."/>
            <person name="Li Z."/>
            <person name="Liu W."/>
            <person name="Liu X."/>
            <person name="Perez L."/>
            <person name="Shen H."/>
            <person name="Wang Q."/>
            <person name="Watt J."/>
            <person name="Xi L."/>
            <person name="Xin Y."/>
            <person name="Zhou J."/>
            <person name="Deng J."/>
            <person name="Jiang H."/>
            <person name="Liu Y."/>
            <person name="Qu J."/>
            <person name="Song X.-Z."/>
            <person name="Zhang L."/>
            <person name="Villasana D."/>
            <person name="Johnson A."/>
            <person name="Liu J."/>
            <person name="Liyanage D."/>
            <person name="Lorensuhewa L."/>
            <person name="Robinson T."/>
            <person name="Song A."/>
            <person name="Song B.-B."/>
            <person name="Dinh H."/>
            <person name="Thornton R."/>
            <person name="Coyle M."/>
            <person name="Francisco L."/>
            <person name="Jackson L."/>
            <person name="Javaid M."/>
            <person name="Korchina V."/>
            <person name="Kovar C."/>
            <person name="Mata R."/>
            <person name="Mathew T."/>
            <person name="Ngo R."/>
            <person name="Nguyen L."/>
            <person name="Nguyen N."/>
            <person name="Okwuonu G."/>
            <person name="Ongeri F."/>
            <person name="Pham C."/>
            <person name="Simmons D."/>
            <person name="Wilczek-Boney K."/>
            <person name="Hale W."/>
            <person name="Jakkamsetti A."/>
            <person name="Pham P."/>
            <person name="Ruth R."/>
            <person name="San Lucas F."/>
            <person name="Warren J."/>
            <person name="Zhang J."/>
            <person name="Zhao Z."/>
            <person name="Zhou C."/>
            <person name="Zhu D."/>
            <person name="Lee S."/>
            <person name="Bess C."/>
            <person name="Blankenburg K."/>
            <person name="Forbes L."/>
            <person name="Fu Q."/>
            <person name="Gubbala S."/>
            <person name="Hirani K."/>
            <person name="Jayaseelan J.C."/>
            <person name="Lara F."/>
            <person name="Munidasa M."/>
            <person name="Palculict T."/>
            <person name="Patil S."/>
            <person name="Pu L.-L."/>
            <person name="Saada N."/>
            <person name="Tang L."/>
            <person name="Weissenberger G."/>
            <person name="Zhu Y."/>
            <person name="Hemphill L."/>
            <person name="Shang Y."/>
            <person name="Youmans B."/>
            <person name="Ayvaz T."/>
            <person name="Ross M."/>
            <person name="Santibanez J."/>
            <person name="Aqrawi P."/>
            <person name="Gross S."/>
            <person name="Joshi V."/>
            <person name="Fowler G."/>
            <person name="Nazareth L."/>
            <person name="Reid J."/>
            <person name="Worley K."/>
            <person name="Petrosino J."/>
            <person name="Highlander S."/>
            <person name="Gibbs R."/>
        </authorList>
    </citation>
    <scope>NUCLEOTIDE SEQUENCE [LARGE SCALE GENOMIC DNA]</scope>
    <source>
        <strain evidence="1">ATCC 33269</strain>
    </source>
</reference>
<protein>
    <submittedName>
        <fullName evidence="1">Uncharacterized protein</fullName>
    </submittedName>
</protein>
<name>E7RRL5_9BACT</name>
<dbReference type="HOGENOM" id="CLU_3171710_0_0_10"/>